<gene>
    <name evidence="1" type="ORF">GALL_202380</name>
</gene>
<protein>
    <submittedName>
        <fullName evidence="1">Uncharacterized protein</fullName>
    </submittedName>
</protein>
<evidence type="ECO:0000313" key="1">
    <source>
        <dbReference type="EMBL" id="OIQ97768.1"/>
    </source>
</evidence>
<dbReference type="EMBL" id="MLJW01000128">
    <property type="protein sequence ID" value="OIQ97768.1"/>
    <property type="molecule type" value="Genomic_DNA"/>
</dbReference>
<sequence>MESPPQAKFLEQFRVAAGEGAVVELKLRLLADKLPSLQRLAHAPQLEEIENEVAIQFANALGEEEKATLSLCRQLRNKILHCNFSVARERLGDLGVEPQSAGVRKIDLAEVNPNEMRAKIERAVAESQCTLVSAAPTKQPGSVFGWLLEAGAAGDFLKAASAFRSASAIVDRLASEGGHGA</sequence>
<proteinExistence type="predicted"/>
<name>A0A1J5RNF8_9ZZZZ</name>
<reference evidence="1" key="1">
    <citation type="submission" date="2016-10" db="EMBL/GenBank/DDBJ databases">
        <title>Sequence of Gallionella enrichment culture.</title>
        <authorList>
            <person name="Poehlein A."/>
            <person name="Muehling M."/>
            <person name="Daniel R."/>
        </authorList>
    </citation>
    <scope>NUCLEOTIDE SEQUENCE</scope>
</reference>
<organism evidence="1">
    <name type="scientific">mine drainage metagenome</name>
    <dbReference type="NCBI Taxonomy" id="410659"/>
    <lineage>
        <taxon>unclassified sequences</taxon>
        <taxon>metagenomes</taxon>
        <taxon>ecological metagenomes</taxon>
    </lineage>
</organism>
<accession>A0A1J5RNF8</accession>
<comment type="caution">
    <text evidence="1">The sequence shown here is derived from an EMBL/GenBank/DDBJ whole genome shotgun (WGS) entry which is preliminary data.</text>
</comment>
<dbReference type="AlphaFoldDB" id="A0A1J5RNF8"/>